<evidence type="ECO:0008006" key="3">
    <source>
        <dbReference type="Google" id="ProtNLM"/>
    </source>
</evidence>
<gene>
    <name evidence="1" type="ORF">EYE42_11930</name>
</gene>
<dbReference type="Proteomes" id="UP000293520">
    <property type="component" value="Unassembled WGS sequence"/>
</dbReference>
<accession>A0A4Q9FYZ0</accession>
<sequence length="108" mass="11179">MLVILLASVGAMHHGKMAVASETPSHQIVASAPAMAACDSGECHKPHHAPESGMSDACAIVCLGTPAPWIAGAQTAPVQIGRSLKRHFTALTYEGRLVGPGYRPPKSI</sequence>
<dbReference type="AlphaFoldDB" id="A0A4Q9FYZ0"/>
<evidence type="ECO:0000313" key="2">
    <source>
        <dbReference type="Proteomes" id="UP000293520"/>
    </source>
</evidence>
<dbReference type="EMBL" id="SISK01000009">
    <property type="protein sequence ID" value="TBN38610.1"/>
    <property type="molecule type" value="Genomic_DNA"/>
</dbReference>
<reference evidence="1 2" key="1">
    <citation type="submission" date="2019-02" db="EMBL/GenBank/DDBJ databases">
        <title>Paracoccus subflavus sp. nov., isolated from marine sediment of the Pacific Ocean.</title>
        <authorList>
            <person name="Zhang G."/>
        </authorList>
    </citation>
    <scope>NUCLEOTIDE SEQUENCE [LARGE SCALE GENOMIC DNA]</scope>
    <source>
        <strain evidence="1 2">GY0581</strain>
    </source>
</reference>
<protein>
    <recommendedName>
        <fullName evidence="3">DUF2946 domain-containing protein</fullName>
    </recommendedName>
</protein>
<name>A0A4Q9FYZ0_9RHOB</name>
<proteinExistence type="predicted"/>
<organism evidence="1 2">
    <name type="scientific">Paracoccus subflavus</name>
    <dbReference type="NCBI Taxonomy" id="2528244"/>
    <lineage>
        <taxon>Bacteria</taxon>
        <taxon>Pseudomonadati</taxon>
        <taxon>Pseudomonadota</taxon>
        <taxon>Alphaproteobacteria</taxon>
        <taxon>Rhodobacterales</taxon>
        <taxon>Paracoccaceae</taxon>
        <taxon>Paracoccus</taxon>
    </lineage>
</organism>
<evidence type="ECO:0000313" key="1">
    <source>
        <dbReference type="EMBL" id="TBN38610.1"/>
    </source>
</evidence>
<dbReference type="OrthoDB" id="9890394at2"/>
<keyword evidence="2" id="KW-1185">Reference proteome</keyword>
<dbReference type="RefSeq" id="WP_130991563.1">
    <property type="nucleotide sequence ID" value="NZ_SISK01000009.1"/>
</dbReference>
<comment type="caution">
    <text evidence="1">The sequence shown here is derived from an EMBL/GenBank/DDBJ whole genome shotgun (WGS) entry which is preliminary data.</text>
</comment>